<dbReference type="Pfam" id="PF18986">
    <property type="entry name" value="DUF5719"/>
    <property type="match status" value="1"/>
</dbReference>
<feature type="chain" id="PRO_5045417300" evidence="2">
    <location>
        <begin position="32"/>
        <end position="476"/>
    </location>
</feature>
<dbReference type="InterPro" id="IPR043777">
    <property type="entry name" value="DUF5719"/>
</dbReference>
<dbReference type="RefSeq" id="WP_378258856.1">
    <property type="nucleotide sequence ID" value="NZ_JBHSIT010000007.1"/>
</dbReference>
<evidence type="ECO:0000313" key="3">
    <source>
        <dbReference type="EMBL" id="MFC4910474.1"/>
    </source>
</evidence>
<sequence length="476" mass="48425">MKLEPRLLKHRYVVAAAVPLALAALYGMATATRPGEPQPTKPVQQPIKSVVMACPGGEAGRVAVQTAPPPDARGRAATPNALGKVSVEGALPAVLTSPGQLWTGDVGTRNKAAVVVRAEGSLAAGLAARWTTLWPSGRDRGLAATRCVKPGFDQWFLGPGPLAAEDLRLVLTNVDGTPASVDLTALSGEGPLDTLDGQGVAITPHSTRVVRIGASREGLGAVVQVARDLALRVRATSGRVAAALRVRVSSGHGIDWEPVAPAPATSLVLPGVPSGPGDRRLLVAVPGEESAKIRVRVVGPDGIVSPKGQESVSGRPRTVATFDLHEALAARPGAVLVDADRPVVAGFSAGRGSDVAFGTSAPPLGPDSGPGVVPDARVGGSLILTALTRTVTVTLTPVGGGEARTLAVPAGRTIETSYFLPGTRIMAATGLRIDPDGPLYAGSTLIASGLITAEPVPPSPLAQQLPPAHDTHHTLD</sequence>
<name>A0ABV9U3N4_9ACTN</name>
<gene>
    <name evidence="3" type="ORF">ACFPCY_24385</name>
</gene>
<proteinExistence type="predicted"/>
<comment type="caution">
    <text evidence="3">The sequence shown here is derived from an EMBL/GenBank/DDBJ whole genome shotgun (WGS) entry which is preliminary data.</text>
</comment>
<dbReference type="EMBL" id="JBHSIT010000007">
    <property type="protein sequence ID" value="MFC4910474.1"/>
    <property type="molecule type" value="Genomic_DNA"/>
</dbReference>
<reference evidence="4" key="1">
    <citation type="journal article" date="2019" name="Int. J. Syst. Evol. Microbiol.">
        <title>The Global Catalogue of Microorganisms (GCM) 10K type strain sequencing project: providing services to taxonomists for standard genome sequencing and annotation.</title>
        <authorList>
            <consortium name="The Broad Institute Genomics Platform"/>
            <consortium name="The Broad Institute Genome Sequencing Center for Infectious Disease"/>
            <person name="Wu L."/>
            <person name="Ma J."/>
        </authorList>
    </citation>
    <scope>NUCLEOTIDE SEQUENCE [LARGE SCALE GENOMIC DNA]</scope>
    <source>
        <strain evidence="4">KLKA75</strain>
    </source>
</reference>
<keyword evidence="4" id="KW-1185">Reference proteome</keyword>
<protein>
    <submittedName>
        <fullName evidence="3">DUF5719 family protein</fullName>
    </submittedName>
</protein>
<keyword evidence="2" id="KW-0732">Signal</keyword>
<accession>A0ABV9U3N4</accession>
<evidence type="ECO:0000313" key="4">
    <source>
        <dbReference type="Proteomes" id="UP001595872"/>
    </source>
</evidence>
<dbReference type="Proteomes" id="UP001595872">
    <property type="component" value="Unassembled WGS sequence"/>
</dbReference>
<evidence type="ECO:0000256" key="2">
    <source>
        <dbReference type="SAM" id="SignalP"/>
    </source>
</evidence>
<evidence type="ECO:0000256" key="1">
    <source>
        <dbReference type="SAM" id="MobiDB-lite"/>
    </source>
</evidence>
<organism evidence="3 4">
    <name type="scientific">Actinomadura gamaensis</name>
    <dbReference type="NCBI Taxonomy" id="1763541"/>
    <lineage>
        <taxon>Bacteria</taxon>
        <taxon>Bacillati</taxon>
        <taxon>Actinomycetota</taxon>
        <taxon>Actinomycetes</taxon>
        <taxon>Streptosporangiales</taxon>
        <taxon>Thermomonosporaceae</taxon>
        <taxon>Actinomadura</taxon>
    </lineage>
</organism>
<feature type="region of interest" description="Disordered" evidence="1">
    <location>
        <begin position="457"/>
        <end position="476"/>
    </location>
</feature>
<feature type="signal peptide" evidence="2">
    <location>
        <begin position="1"/>
        <end position="31"/>
    </location>
</feature>